<evidence type="ECO:0000313" key="3">
    <source>
        <dbReference type="Proteomes" id="UP000807342"/>
    </source>
</evidence>
<proteinExistence type="predicted"/>
<keyword evidence="3" id="KW-1185">Reference proteome</keyword>
<dbReference type="OrthoDB" id="3046394at2759"/>
<name>A0A9P5XHQ4_9AGAR</name>
<accession>A0A9P5XHQ4</accession>
<keyword evidence="1" id="KW-0812">Transmembrane</keyword>
<protein>
    <submittedName>
        <fullName evidence="2">Uncharacterized protein</fullName>
    </submittedName>
</protein>
<dbReference type="Proteomes" id="UP000807342">
    <property type="component" value="Unassembled WGS sequence"/>
</dbReference>
<gene>
    <name evidence="2" type="ORF">P691DRAFT_405309</name>
</gene>
<evidence type="ECO:0000313" key="2">
    <source>
        <dbReference type="EMBL" id="KAF9451123.1"/>
    </source>
</evidence>
<keyword evidence="1" id="KW-0472">Membrane</keyword>
<comment type="caution">
    <text evidence="2">The sequence shown here is derived from an EMBL/GenBank/DDBJ whole genome shotgun (WGS) entry which is preliminary data.</text>
</comment>
<feature type="transmembrane region" description="Helical" evidence="1">
    <location>
        <begin position="87"/>
        <end position="105"/>
    </location>
</feature>
<feature type="transmembrane region" description="Helical" evidence="1">
    <location>
        <begin position="117"/>
        <end position="138"/>
    </location>
</feature>
<dbReference type="AlphaFoldDB" id="A0A9P5XHQ4"/>
<keyword evidence="1" id="KW-1133">Transmembrane helix</keyword>
<feature type="transmembrane region" description="Helical" evidence="1">
    <location>
        <begin position="46"/>
        <end position="67"/>
    </location>
</feature>
<evidence type="ECO:0000256" key="1">
    <source>
        <dbReference type="SAM" id="Phobius"/>
    </source>
</evidence>
<reference evidence="2" key="1">
    <citation type="submission" date="2020-11" db="EMBL/GenBank/DDBJ databases">
        <authorList>
            <consortium name="DOE Joint Genome Institute"/>
            <person name="Ahrendt S."/>
            <person name="Riley R."/>
            <person name="Andreopoulos W."/>
            <person name="Labutti K."/>
            <person name="Pangilinan J."/>
            <person name="Ruiz-Duenas F.J."/>
            <person name="Barrasa J.M."/>
            <person name="Sanchez-Garcia M."/>
            <person name="Camarero S."/>
            <person name="Miyauchi S."/>
            <person name="Serrano A."/>
            <person name="Linde D."/>
            <person name="Babiker R."/>
            <person name="Drula E."/>
            <person name="Ayuso-Fernandez I."/>
            <person name="Pacheco R."/>
            <person name="Padilla G."/>
            <person name="Ferreira P."/>
            <person name="Barriuso J."/>
            <person name="Kellner H."/>
            <person name="Castanera R."/>
            <person name="Alfaro M."/>
            <person name="Ramirez L."/>
            <person name="Pisabarro A.G."/>
            <person name="Kuo A."/>
            <person name="Tritt A."/>
            <person name="Lipzen A."/>
            <person name="He G."/>
            <person name="Yan M."/>
            <person name="Ng V."/>
            <person name="Cullen D."/>
            <person name="Martin F."/>
            <person name="Rosso M.-N."/>
            <person name="Henrissat B."/>
            <person name="Hibbett D."/>
            <person name="Martinez A.T."/>
            <person name="Grigoriev I.V."/>
        </authorList>
    </citation>
    <scope>NUCLEOTIDE SEQUENCE</scope>
    <source>
        <strain evidence="2">MF-IS2</strain>
    </source>
</reference>
<organism evidence="2 3">
    <name type="scientific">Macrolepiota fuliginosa MF-IS2</name>
    <dbReference type="NCBI Taxonomy" id="1400762"/>
    <lineage>
        <taxon>Eukaryota</taxon>
        <taxon>Fungi</taxon>
        <taxon>Dikarya</taxon>
        <taxon>Basidiomycota</taxon>
        <taxon>Agaricomycotina</taxon>
        <taxon>Agaricomycetes</taxon>
        <taxon>Agaricomycetidae</taxon>
        <taxon>Agaricales</taxon>
        <taxon>Agaricineae</taxon>
        <taxon>Agaricaceae</taxon>
        <taxon>Macrolepiota</taxon>
    </lineage>
</organism>
<feature type="transmembrane region" description="Helical" evidence="1">
    <location>
        <begin position="12"/>
        <end position="34"/>
    </location>
</feature>
<dbReference type="EMBL" id="MU151091">
    <property type="protein sequence ID" value="KAF9451123.1"/>
    <property type="molecule type" value="Genomic_DNA"/>
</dbReference>
<dbReference type="PANTHER" id="PTHR40465:SF1">
    <property type="entry name" value="DUF6534 DOMAIN-CONTAINING PROTEIN"/>
    <property type="match status" value="1"/>
</dbReference>
<sequence length="206" mass="23573">MKNRAELVLGPTLVGALINIWLFGIMIVQTYIYFTTYKTDRRWMKLLILAIFIADILNSVFNVIFIYDSLITHFGDVNYIARDNWSIVADPALTGIVQLTVQLFFAWRINVLTKNRILVTIVVAFALTAGVGAFVTTWKAATIAVYARFQEFDVRREAHVLELYWATHLESRMSLLSGWVSRLLQISRSHPFSCGTSKTQDRFQAD</sequence>
<dbReference type="PANTHER" id="PTHR40465">
    <property type="entry name" value="CHROMOSOME 1, WHOLE GENOME SHOTGUN SEQUENCE"/>
    <property type="match status" value="1"/>
</dbReference>